<dbReference type="GO" id="GO:0000271">
    <property type="term" value="P:polysaccharide biosynthetic process"/>
    <property type="evidence" value="ECO:0007669"/>
    <property type="project" value="TreeGrafter"/>
</dbReference>
<dbReference type="InterPro" id="IPR015422">
    <property type="entry name" value="PyrdxlP-dep_Trfase_small"/>
</dbReference>
<dbReference type="Gene3D" id="3.90.1150.10">
    <property type="entry name" value="Aspartate Aminotransferase, domain 1"/>
    <property type="match status" value="1"/>
</dbReference>
<dbReference type="EMBL" id="JACADJ010000080">
    <property type="protein sequence ID" value="NWH06487.1"/>
    <property type="molecule type" value="Genomic_DNA"/>
</dbReference>
<dbReference type="InterPro" id="IPR015421">
    <property type="entry name" value="PyrdxlP-dep_Trfase_major"/>
</dbReference>
<dbReference type="InterPro" id="IPR000653">
    <property type="entry name" value="DegT/StrS_aminotransferase"/>
</dbReference>
<dbReference type="InterPro" id="IPR015424">
    <property type="entry name" value="PyrdxlP-dep_Trfase"/>
</dbReference>
<keyword evidence="7" id="KW-0808">Transferase</keyword>
<keyword evidence="8" id="KW-1185">Reference proteome</keyword>
<evidence type="ECO:0000256" key="2">
    <source>
        <dbReference type="ARBA" id="ARBA00037999"/>
    </source>
</evidence>
<organism evidence="7 8">
    <name type="scientific">Desulfobacter latus</name>
    <dbReference type="NCBI Taxonomy" id="2292"/>
    <lineage>
        <taxon>Bacteria</taxon>
        <taxon>Pseudomonadati</taxon>
        <taxon>Thermodesulfobacteriota</taxon>
        <taxon>Desulfobacteria</taxon>
        <taxon>Desulfobacterales</taxon>
        <taxon>Desulfobacteraceae</taxon>
        <taxon>Desulfobacter</taxon>
    </lineage>
</organism>
<dbReference type="RefSeq" id="WP_178367939.1">
    <property type="nucleotide sequence ID" value="NZ_JACADJ010000080.1"/>
</dbReference>
<evidence type="ECO:0000256" key="5">
    <source>
        <dbReference type="RuleBase" id="RU004508"/>
    </source>
</evidence>
<accession>A0A850TDX0</accession>
<evidence type="ECO:0000256" key="1">
    <source>
        <dbReference type="ARBA" id="ARBA00022898"/>
    </source>
</evidence>
<sequence length="400" mass="43524">MQFIDLAAQQKKIRAGIDRRISQVLDHGKYIMGPEVFELEAMLAEYVGVSHCISCASGTDALLMALMALEIQSGDEVITVPYTWISTAEVIALLGARPVFVDILPDTFNMDPDKIEAVITSKTRAIMPVGIYGQCADMTRINAIAERHGIPVIEDGAQSFGATHHGRQSCNQSRIGCTSFFPSKPLGCYGDGGAIFTSDHDLTDRMRQIRVHGQKVKHQHPRVGINGRLDTLQAAILLEKFTLFPGECKAREQIGRRYDTLLTDIPGITTPVIAPGNTSVYAQYTILSKDREALSAALKSRDIPSVAYYTAPLHLQGAFADLGHQPGDFPVSEYVAAHCLSLPMSPYLTQTDQETVAGLCSRSTTNPAFLSTTPRLKTEGLEKAPKLTSLSASSTTLDRK</sequence>
<evidence type="ECO:0000256" key="3">
    <source>
        <dbReference type="PIRSR" id="PIRSR000390-1"/>
    </source>
</evidence>
<protein>
    <submittedName>
        <fullName evidence="7">DegT/DnrJ/EryC1/StrS family aminotransferase</fullName>
    </submittedName>
</protein>
<dbReference type="Proteomes" id="UP000553343">
    <property type="component" value="Unassembled WGS sequence"/>
</dbReference>
<keyword evidence="7" id="KW-0032">Aminotransferase</keyword>
<dbReference type="AlphaFoldDB" id="A0A850TDX0"/>
<dbReference type="CDD" id="cd00616">
    <property type="entry name" value="AHBA_syn"/>
    <property type="match status" value="1"/>
</dbReference>
<comment type="similarity">
    <text evidence="2 5">Belongs to the DegT/DnrJ/EryC1 family.</text>
</comment>
<comment type="caution">
    <text evidence="7">The sequence shown here is derived from an EMBL/GenBank/DDBJ whole genome shotgun (WGS) entry which is preliminary data.</text>
</comment>
<keyword evidence="1 4" id="KW-0663">Pyridoxal phosphate</keyword>
<feature type="modified residue" description="N6-(pyridoxal phosphate)lysine" evidence="4">
    <location>
        <position position="184"/>
    </location>
</feature>
<dbReference type="PANTHER" id="PTHR30244">
    <property type="entry name" value="TRANSAMINASE"/>
    <property type="match status" value="1"/>
</dbReference>
<dbReference type="GO" id="GO:0008483">
    <property type="term" value="F:transaminase activity"/>
    <property type="evidence" value="ECO:0007669"/>
    <property type="project" value="UniProtKB-KW"/>
</dbReference>
<dbReference type="SUPFAM" id="SSF53383">
    <property type="entry name" value="PLP-dependent transferases"/>
    <property type="match status" value="1"/>
</dbReference>
<evidence type="ECO:0000313" key="7">
    <source>
        <dbReference type="EMBL" id="NWH06487.1"/>
    </source>
</evidence>
<feature type="compositionally biased region" description="Low complexity" evidence="6">
    <location>
        <begin position="387"/>
        <end position="400"/>
    </location>
</feature>
<dbReference type="PANTHER" id="PTHR30244:SF42">
    <property type="entry name" value="UDP-2-ACETAMIDO-2-DEOXY-3-OXO-D-GLUCURONATE AMINOTRANSFERASE"/>
    <property type="match status" value="1"/>
</dbReference>
<evidence type="ECO:0000256" key="4">
    <source>
        <dbReference type="PIRSR" id="PIRSR000390-2"/>
    </source>
</evidence>
<gene>
    <name evidence="7" type="ORF">HXW94_16110</name>
</gene>
<name>A0A850TDX0_9BACT</name>
<feature type="active site" description="Proton acceptor" evidence="3">
    <location>
        <position position="184"/>
    </location>
</feature>
<proteinExistence type="inferred from homology"/>
<dbReference type="GO" id="GO:0030170">
    <property type="term" value="F:pyridoxal phosphate binding"/>
    <property type="evidence" value="ECO:0007669"/>
    <property type="project" value="UniProtKB-ARBA"/>
</dbReference>
<evidence type="ECO:0000256" key="6">
    <source>
        <dbReference type="SAM" id="MobiDB-lite"/>
    </source>
</evidence>
<evidence type="ECO:0000313" key="8">
    <source>
        <dbReference type="Proteomes" id="UP000553343"/>
    </source>
</evidence>
<dbReference type="Pfam" id="PF01041">
    <property type="entry name" value="DegT_DnrJ_EryC1"/>
    <property type="match status" value="1"/>
</dbReference>
<dbReference type="PIRSF" id="PIRSF000390">
    <property type="entry name" value="PLP_StrS"/>
    <property type="match status" value="1"/>
</dbReference>
<dbReference type="Gene3D" id="3.40.640.10">
    <property type="entry name" value="Type I PLP-dependent aspartate aminotransferase-like (Major domain)"/>
    <property type="match status" value="1"/>
</dbReference>
<dbReference type="FunFam" id="3.40.640.10:FF:000089">
    <property type="entry name" value="Aminotransferase, DegT/DnrJ/EryC1/StrS family"/>
    <property type="match status" value="1"/>
</dbReference>
<reference evidence="7 8" key="1">
    <citation type="submission" date="2020-06" db="EMBL/GenBank/DDBJ databases">
        <title>High-quality draft genome of sulfate reducer Desulfobacter latus type strain AcrS2 isolated from marine sediment.</title>
        <authorList>
            <person name="Hoppe M."/>
            <person name="Larsen C.K."/>
            <person name="Marshall I.P.G."/>
            <person name="Schramm A."/>
            <person name="Marietou A.G."/>
        </authorList>
    </citation>
    <scope>NUCLEOTIDE SEQUENCE [LARGE SCALE GENOMIC DNA]</scope>
    <source>
        <strain evidence="7 8">AcRS2</strain>
    </source>
</reference>
<feature type="region of interest" description="Disordered" evidence="6">
    <location>
        <begin position="380"/>
        <end position="400"/>
    </location>
</feature>